<feature type="chain" id="PRO_5002261285" evidence="2">
    <location>
        <begin position="30"/>
        <end position="64"/>
    </location>
</feature>
<dbReference type="Gramene" id="OBART02G06440.1">
    <property type="protein sequence ID" value="OBART02G06440.1"/>
    <property type="gene ID" value="OBART02G06440"/>
</dbReference>
<sequence length="64" mass="6836">MAMVQDITGYLCLSLALLLLTLVLHKVARKATGNGAGKPRLPPGPWRPPRPAHAAPPLRAPHNI</sequence>
<feature type="signal peptide" evidence="2">
    <location>
        <begin position="1"/>
        <end position="29"/>
    </location>
</feature>
<evidence type="ECO:0000256" key="1">
    <source>
        <dbReference type="SAM" id="MobiDB-lite"/>
    </source>
</evidence>
<name>A0A0D3F1P2_9ORYZ</name>
<feature type="region of interest" description="Disordered" evidence="1">
    <location>
        <begin position="31"/>
        <end position="64"/>
    </location>
</feature>
<feature type="compositionally biased region" description="Pro residues" evidence="1">
    <location>
        <begin position="40"/>
        <end position="51"/>
    </location>
</feature>
<dbReference type="AlphaFoldDB" id="A0A0D3F1P2"/>
<keyword evidence="2" id="KW-0732">Signal</keyword>
<proteinExistence type="predicted"/>
<reference evidence="3" key="1">
    <citation type="journal article" date="2009" name="Rice">
        <title>De Novo Next Generation Sequencing of Plant Genomes.</title>
        <authorList>
            <person name="Rounsley S."/>
            <person name="Marri P.R."/>
            <person name="Yu Y."/>
            <person name="He R."/>
            <person name="Sisneros N."/>
            <person name="Goicoechea J.L."/>
            <person name="Lee S.J."/>
            <person name="Angelova A."/>
            <person name="Kudrna D."/>
            <person name="Luo M."/>
            <person name="Affourtit J."/>
            <person name="Desany B."/>
            <person name="Knight J."/>
            <person name="Niazi F."/>
            <person name="Egholm M."/>
            <person name="Wing R.A."/>
        </authorList>
    </citation>
    <scope>NUCLEOTIDE SEQUENCE [LARGE SCALE GENOMIC DNA]</scope>
    <source>
        <strain evidence="3">cv. IRGC 105608</strain>
    </source>
</reference>
<dbReference type="EnsemblPlants" id="OBART02G06440.1">
    <property type="protein sequence ID" value="OBART02G06440.1"/>
    <property type="gene ID" value="OBART02G06440"/>
</dbReference>
<reference evidence="3" key="2">
    <citation type="submission" date="2015-03" db="UniProtKB">
        <authorList>
            <consortium name="EnsemblPlants"/>
        </authorList>
    </citation>
    <scope>IDENTIFICATION</scope>
</reference>
<evidence type="ECO:0000313" key="3">
    <source>
        <dbReference type="EnsemblPlants" id="OBART02G06440.1"/>
    </source>
</evidence>
<accession>A0A0D3F1P2</accession>
<evidence type="ECO:0000256" key="2">
    <source>
        <dbReference type="SAM" id="SignalP"/>
    </source>
</evidence>
<dbReference type="STRING" id="65489.A0A0D3F1P2"/>
<evidence type="ECO:0000313" key="4">
    <source>
        <dbReference type="Proteomes" id="UP000026960"/>
    </source>
</evidence>
<dbReference type="PaxDb" id="65489-OBART02G06440.1"/>
<dbReference type="Proteomes" id="UP000026960">
    <property type="component" value="Chromosome 2"/>
</dbReference>
<organism evidence="3">
    <name type="scientific">Oryza barthii</name>
    <dbReference type="NCBI Taxonomy" id="65489"/>
    <lineage>
        <taxon>Eukaryota</taxon>
        <taxon>Viridiplantae</taxon>
        <taxon>Streptophyta</taxon>
        <taxon>Embryophyta</taxon>
        <taxon>Tracheophyta</taxon>
        <taxon>Spermatophyta</taxon>
        <taxon>Magnoliopsida</taxon>
        <taxon>Liliopsida</taxon>
        <taxon>Poales</taxon>
        <taxon>Poaceae</taxon>
        <taxon>BOP clade</taxon>
        <taxon>Oryzoideae</taxon>
        <taxon>Oryzeae</taxon>
        <taxon>Oryzinae</taxon>
        <taxon>Oryza</taxon>
    </lineage>
</organism>
<dbReference type="HOGENOM" id="CLU_2871167_0_0_1"/>
<protein>
    <submittedName>
        <fullName evidence="3">Uncharacterized protein</fullName>
    </submittedName>
</protein>
<keyword evidence="4" id="KW-1185">Reference proteome</keyword>
<feature type="compositionally biased region" description="Low complexity" evidence="1">
    <location>
        <begin position="52"/>
        <end position="64"/>
    </location>
</feature>